<evidence type="ECO:0000313" key="1">
    <source>
        <dbReference type="EMBL" id="MBP2291025.1"/>
    </source>
</evidence>
<gene>
    <name evidence="1" type="ORF">J2851_000767</name>
</gene>
<dbReference type="EMBL" id="JAGINP010000002">
    <property type="protein sequence ID" value="MBP2291025.1"/>
    <property type="molecule type" value="Genomic_DNA"/>
</dbReference>
<organism evidence="1 2">
    <name type="scientific">Azospirillum rugosum</name>
    <dbReference type="NCBI Taxonomy" id="416170"/>
    <lineage>
        <taxon>Bacteria</taxon>
        <taxon>Pseudomonadati</taxon>
        <taxon>Pseudomonadota</taxon>
        <taxon>Alphaproteobacteria</taxon>
        <taxon>Rhodospirillales</taxon>
        <taxon>Azospirillaceae</taxon>
        <taxon>Azospirillum</taxon>
    </lineage>
</organism>
<protein>
    <submittedName>
        <fullName evidence="1">Uncharacterized protein</fullName>
    </submittedName>
</protein>
<keyword evidence="2" id="KW-1185">Reference proteome</keyword>
<accession>A0ABS4SHY4</accession>
<evidence type="ECO:0000313" key="2">
    <source>
        <dbReference type="Proteomes" id="UP000781958"/>
    </source>
</evidence>
<dbReference type="RefSeq" id="WP_209764237.1">
    <property type="nucleotide sequence ID" value="NZ_JAGINP010000002.1"/>
</dbReference>
<sequence length="56" mass="6465">MNPSKHIKPARRWIGWVCDFLPEDRQKRLIMWARLVGILCASDAEAMVAERGLKEA</sequence>
<reference evidence="1 2" key="1">
    <citation type="submission" date="2021-03" db="EMBL/GenBank/DDBJ databases">
        <title>Genomic Encyclopedia of Type Strains, Phase III (KMG-III): the genomes of soil and plant-associated and newly described type strains.</title>
        <authorList>
            <person name="Whitman W."/>
        </authorList>
    </citation>
    <scope>NUCLEOTIDE SEQUENCE [LARGE SCALE GENOMIC DNA]</scope>
    <source>
        <strain evidence="1 2">IMMIB AFH-6</strain>
    </source>
</reference>
<name>A0ABS4SHY4_9PROT</name>
<comment type="caution">
    <text evidence="1">The sequence shown here is derived from an EMBL/GenBank/DDBJ whole genome shotgun (WGS) entry which is preliminary data.</text>
</comment>
<dbReference type="Proteomes" id="UP000781958">
    <property type="component" value="Unassembled WGS sequence"/>
</dbReference>
<proteinExistence type="predicted"/>